<dbReference type="SUPFAM" id="SSF52949">
    <property type="entry name" value="Macro domain-like"/>
    <property type="match status" value="1"/>
</dbReference>
<dbReference type="InterPro" id="IPR002589">
    <property type="entry name" value="Macro_dom"/>
</dbReference>
<keyword evidence="3" id="KW-0808">Transferase</keyword>
<evidence type="ECO:0000313" key="8">
    <source>
        <dbReference type="Proteomes" id="UP000596742"/>
    </source>
</evidence>
<keyword evidence="5" id="KW-0539">Nucleus</keyword>
<dbReference type="GO" id="GO:0010629">
    <property type="term" value="P:negative regulation of gene expression"/>
    <property type="evidence" value="ECO:0007669"/>
    <property type="project" value="TreeGrafter"/>
</dbReference>
<evidence type="ECO:0000256" key="3">
    <source>
        <dbReference type="ARBA" id="ARBA00022679"/>
    </source>
</evidence>
<dbReference type="GO" id="GO:0005737">
    <property type="term" value="C:cytoplasm"/>
    <property type="evidence" value="ECO:0007669"/>
    <property type="project" value="TreeGrafter"/>
</dbReference>
<proteinExistence type="predicted"/>
<dbReference type="PROSITE" id="PS51154">
    <property type="entry name" value="MACRO"/>
    <property type="match status" value="1"/>
</dbReference>
<dbReference type="AlphaFoldDB" id="A0A8B6GUL3"/>
<dbReference type="PANTHER" id="PTHR14453">
    <property type="entry name" value="PARP/ZINC FINGER CCCH TYPE DOMAIN CONTAINING PROTEIN"/>
    <property type="match status" value="1"/>
</dbReference>
<dbReference type="OrthoDB" id="10052316at2759"/>
<dbReference type="InterPro" id="IPR052056">
    <property type="entry name" value="Mono-ARTD/PARP"/>
</dbReference>
<dbReference type="GO" id="GO:0005634">
    <property type="term" value="C:nucleus"/>
    <property type="evidence" value="ECO:0007669"/>
    <property type="project" value="UniProtKB-SubCell"/>
</dbReference>
<reference evidence="7" key="1">
    <citation type="submission" date="2018-11" db="EMBL/GenBank/DDBJ databases">
        <authorList>
            <person name="Alioto T."/>
            <person name="Alioto T."/>
        </authorList>
    </citation>
    <scope>NUCLEOTIDE SEQUENCE</scope>
</reference>
<protein>
    <recommendedName>
        <fullName evidence="6">Macro domain-containing protein</fullName>
    </recommendedName>
</protein>
<dbReference type="PANTHER" id="PTHR14453:SF67">
    <property type="entry name" value="POLY [ADP-RIBOSE] POLYMERASE"/>
    <property type="match status" value="1"/>
</dbReference>
<dbReference type="GO" id="GO:0003714">
    <property type="term" value="F:transcription corepressor activity"/>
    <property type="evidence" value="ECO:0007669"/>
    <property type="project" value="TreeGrafter"/>
</dbReference>
<evidence type="ECO:0000259" key="6">
    <source>
        <dbReference type="PROSITE" id="PS51154"/>
    </source>
</evidence>
<keyword evidence="2" id="KW-0328">Glycosyltransferase</keyword>
<keyword evidence="4" id="KW-0520">NAD</keyword>
<keyword evidence="8" id="KW-1185">Reference proteome</keyword>
<organism evidence="7 8">
    <name type="scientific">Mytilus galloprovincialis</name>
    <name type="common">Mediterranean mussel</name>
    <dbReference type="NCBI Taxonomy" id="29158"/>
    <lineage>
        <taxon>Eukaryota</taxon>
        <taxon>Metazoa</taxon>
        <taxon>Spiralia</taxon>
        <taxon>Lophotrochozoa</taxon>
        <taxon>Mollusca</taxon>
        <taxon>Bivalvia</taxon>
        <taxon>Autobranchia</taxon>
        <taxon>Pteriomorphia</taxon>
        <taxon>Mytilida</taxon>
        <taxon>Mytiloidea</taxon>
        <taxon>Mytilidae</taxon>
        <taxon>Mytilinae</taxon>
        <taxon>Mytilus</taxon>
    </lineage>
</organism>
<dbReference type="Proteomes" id="UP000596742">
    <property type="component" value="Unassembled WGS sequence"/>
</dbReference>
<comment type="subcellular location">
    <subcellularLocation>
        <location evidence="1">Nucleus</location>
    </subcellularLocation>
</comment>
<dbReference type="EMBL" id="UYJE01009062">
    <property type="protein sequence ID" value="VDI69705.1"/>
    <property type="molecule type" value="Genomic_DNA"/>
</dbReference>
<comment type="caution">
    <text evidence="7">The sequence shown here is derived from an EMBL/GenBank/DDBJ whole genome shotgun (WGS) entry which is preliminary data.</text>
</comment>
<sequence>IPILISHRSFDSVGFGSDFDNEYTSDELQKDKDDTILPDVELTKEWVKFELKLKNKTGLVDRKDITDIIKPIKMQFLLLNHCDEIKEAVDKNFDKCNLTYSTEVMVVEVLSNKHIIFSEVTDILRNKAEELVIQIAPRTSRAKESLVRKLSAQVEDNLVHFFYDHEGRIHIVGFLEIATDIKRAVDNVKCLSSKPVLLWLTFDALLIELLQMDDMVIVLNNYLRQRNVETEWGIENGQLCIASSTTIDPKVFQSAVYEQFSIAGFSTKAIGGHEPFTTTTHFISTVQKNINKRLVQKQFEQCIVVASTKDIVARLLHEELKHNMCKKVDCDISLSDGLKTSTKKWSCYIKNENTLYQNILQHLRHLEEQFKCTLLLEIQHPSIQYVAQCVNWDKGIHVVLVCGTAATLLTDDVVWVSDRIEIMKKKCVNELLHYLMFVNDHQVDRYRRVDHESPKKLLWNIPYLGVPDQEKVIHHLQEILAKIEEEKLNSLAIPLKMCDSLPEVTLLQHFNAAFYKSELKHLKVIYLCYEDIKMTERLTMMLKSGPSSLNFYDFSKVPTYRDEPLNDEENSSDITFKWTVGNIIDEKTDIIVNSTNRELQLQKGAVSLLILEKVGKCLSEDCHDKYPNGIDYGSLAITSGGKFWKSIYHFALPLWTANAEFSTKILEQAVYNCLIQAEKDKCKSIVFPVFGTGKLKYPWGDVARTMRNAFGKFMYRYRHINLKEMRVVLHPDDKKSIEAFETGIVSDLELFSEEFLHQTKSILEARCNDTKIIILHLPSTRFHQSDALITISNQEQASSVLKDSKDGMIKDKRDCSFWSIKVFCSNNTNYKKNMANVVQFILEERLSTITISLLENDDSVPLRTQSKIIRDLVLENENNRYLQLVKLIVLDIQNFASLLSETEQRKHNRQSTWMPPVKDVLRLSKPRFKAVTYTETSQLPKLIISAQLEDINVVTDLQEKLKKSLNN</sequence>
<dbReference type="Pfam" id="PF01661">
    <property type="entry name" value="Macro"/>
    <property type="match status" value="1"/>
</dbReference>
<evidence type="ECO:0000256" key="5">
    <source>
        <dbReference type="ARBA" id="ARBA00023242"/>
    </source>
</evidence>
<name>A0A8B6GUL3_MYTGA</name>
<evidence type="ECO:0000313" key="7">
    <source>
        <dbReference type="EMBL" id="VDI69705.1"/>
    </source>
</evidence>
<dbReference type="Gene3D" id="3.40.220.10">
    <property type="entry name" value="Leucine Aminopeptidase, subunit E, domain 1"/>
    <property type="match status" value="1"/>
</dbReference>
<dbReference type="SMART" id="SM00506">
    <property type="entry name" value="A1pp"/>
    <property type="match status" value="1"/>
</dbReference>
<feature type="non-terminal residue" evidence="7">
    <location>
        <position position="1"/>
    </location>
</feature>
<feature type="domain" description="Macro" evidence="6">
    <location>
        <begin position="563"/>
        <end position="748"/>
    </location>
</feature>
<evidence type="ECO:0000256" key="4">
    <source>
        <dbReference type="ARBA" id="ARBA00023027"/>
    </source>
</evidence>
<evidence type="ECO:0000256" key="2">
    <source>
        <dbReference type="ARBA" id="ARBA00022676"/>
    </source>
</evidence>
<gene>
    <name evidence="7" type="ORF">MGAL_10B072403</name>
</gene>
<evidence type="ECO:0000256" key="1">
    <source>
        <dbReference type="ARBA" id="ARBA00004123"/>
    </source>
</evidence>
<dbReference type="InterPro" id="IPR043472">
    <property type="entry name" value="Macro_dom-like"/>
</dbReference>
<accession>A0A8B6GUL3</accession>
<dbReference type="GO" id="GO:0016757">
    <property type="term" value="F:glycosyltransferase activity"/>
    <property type="evidence" value="ECO:0007669"/>
    <property type="project" value="UniProtKB-KW"/>
</dbReference>